<accession>A0ABN8MY15</accession>
<feature type="transmembrane region" description="Helical" evidence="13">
    <location>
        <begin position="731"/>
        <end position="755"/>
    </location>
</feature>
<feature type="repeat" description="ANK" evidence="12">
    <location>
        <begin position="95"/>
        <end position="127"/>
    </location>
</feature>
<feature type="repeat" description="ANK" evidence="12">
    <location>
        <begin position="505"/>
        <end position="537"/>
    </location>
</feature>
<dbReference type="Pfam" id="PF12796">
    <property type="entry name" value="Ank_2"/>
    <property type="match status" value="3"/>
</dbReference>
<dbReference type="Pfam" id="PF13637">
    <property type="entry name" value="Ank_4"/>
    <property type="match status" value="2"/>
</dbReference>
<feature type="domain" description="Ion transport" evidence="14">
    <location>
        <begin position="774"/>
        <end position="980"/>
    </location>
</feature>
<evidence type="ECO:0000256" key="7">
    <source>
        <dbReference type="ARBA" id="ARBA00023043"/>
    </source>
</evidence>
<dbReference type="SUPFAM" id="SSF48403">
    <property type="entry name" value="Ankyrin repeat"/>
    <property type="match status" value="2"/>
</dbReference>
<evidence type="ECO:0000256" key="9">
    <source>
        <dbReference type="ARBA" id="ARBA00023136"/>
    </source>
</evidence>
<keyword evidence="5" id="KW-0677">Repeat</keyword>
<protein>
    <recommendedName>
        <fullName evidence="14">Ion transport domain-containing protein</fullName>
    </recommendedName>
</protein>
<dbReference type="InterPro" id="IPR002110">
    <property type="entry name" value="Ankyrin_rpt"/>
</dbReference>
<feature type="transmembrane region" description="Helical" evidence="13">
    <location>
        <begin position="886"/>
        <end position="905"/>
    </location>
</feature>
<dbReference type="PROSITE" id="PS50297">
    <property type="entry name" value="ANK_REP_REGION"/>
    <property type="match status" value="9"/>
</dbReference>
<evidence type="ECO:0000259" key="14">
    <source>
        <dbReference type="Pfam" id="PF00520"/>
    </source>
</evidence>
<dbReference type="InterPro" id="IPR005821">
    <property type="entry name" value="Ion_trans_dom"/>
</dbReference>
<organism evidence="15 16">
    <name type="scientific">Porites lobata</name>
    <dbReference type="NCBI Taxonomy" id="104759"/>
    <lineage>
        <taxon>Eukaryota</taxon>
        <taxon>Metazoa</taxon>
        <taxon>Cnidaria</taxon>
        <taxon>Anthozoa</taxon>
        <taxon>Hexacorallia</taxon>
        <taxon>Scleractinia</taxon>
        <taxon>Fungiina</taxon>
        <taxon>Poritidae</taxon>
        <taxon>Porites</taxon>
    </lineage>
</organism>
<dbReference type="PRINTS" id="PR01415">
    <property type="entry name" value="ANKYRIN"/>
</dbReference>
<dbReference type="Pfam" id="PF00520">
    <property type="entry name" value="Ion_trans"/>
    <property type="match status" value="1"/>
</dbReference>
<comment type="subcellular location">
    <subcellularLocation>
        <location evidence="1">Membrane</location>
        <topology evidence="1">Multi-pass membrane protein</topology>
    </subcellularLocation>
</comment>
<feature type="repeat" description="ANK" evidence="12">
    <location>
        <begin position="538"/>
        <end position="570"/>
    </location>
</feature>
<comment type="caution">
    <text evidence="15">The sequence shown here is derived from an EMBL/GenBank/DDBJ whole genome shotgun (WGS) entry which is preliminary data.</text>
</comment>
<evidence type="ECO:0000256" key="6">
    <source>
        <dbReference type="ARBA" id="ARBA00022989"/>
    </source>
</evidence>
<reference evidence="15 16" key="1">
    <citation type="submission" date="2022-05" db="EMBL/GenBank/DDBJ databases">
        <authorList>
            <consortium name="Genoscope - CEA"/>
            <person name="William W."/>
        </authorList>
    </citation>
    <scope>NUCLEOTIDE SEQUENCE [LARGE SCALE GENOMIC DNA]</scope>
</reference>
<feature type="repeat" description="ANK" evidence="12">
    <location>
        <begin position="336"/>
        <end position="368"/>
    </location>
</feature>
<dbReference type="PANTHER" id="PTHR47143:SF1">
    <property type="entry name" value="ION_TRANS DOMAIN-CONTAINING PROTEIN"/>
    <property type="match status" value="1"/>
</dbReference>
<keyword evidence="16" id="KW-1185">Reference proteome</keyword>
<dbReference type="Pfam" id="PF00023">
    <property type="entry name" value="Ank"/>
    <property type="match status" value="2"/>
</dbReference>
<keyword evidence="9 13" id="KW-0472">Membrane</keyword>
<keyword evidence="8" id="KW-0406">Ion transport</keyword>
<name>A0ABN8MY15_9CNID</name>
<evidence type="ECO:0000256" key="13">
    <source>
        <dbReference type="SAM" id="Phobius"/>
    </source>
</evidence>
<dbReference type="SMART" id="SM00248">
    <property type="entry name" value="ANK"/>
    <property type="match status" value="16"/>
</dbReference>
<sequence length="1102" mass="123326">MSSKMLVDSQYIQLEGLSDSSEMSLRLSLLSGRNSRRVSDNSLAENSLQRSIDETVERNPCKRMGLHQACRDGLTCVVEQLIKQNPSACKEQDKDGLTPLHHVARGNSLQIIQSLLDAGADVNAYASKESAFATPLICASKFDSPEACRLLIKRGAHVEKKNCSGQSPLHYASRKGHTRVLEVLLNDGGAPVNLEDNDKATPLHAAAQAGQTQVIQKLVLYGADMSLRDNDGYTPFHLAARDGHVEAFKEMLRKAKYGGLSIRTLLNSPDNYGNVCLHLAIKHKEIMQLCLEAGADISTTQEDLSTPLHLACSQGNLEITKLLVNHGAKIEREDGDGLTPLLRASLGGHVPVISYLLDQGAQLYPTTNTCTPSPLMCAVKRSQHDAVKFFLARGFPMNLTDMNWRTVLHVAVACADVETVDLILASGGDNLLEKKDQYGKTVVHYAAARCNVDIINRLILVGADVRAKDNDERIPLHLAAESGVVCVVRALVSVCPESVNDIDYGSRTPLHYAARKGRVAVATHLLESGAAADYRDDDRYTPLFHAALIGCPATVETLLHYGADINCLEKNRKPPAILASYFGNLSALRKLIQCGADIALVSSTGFNCLDAAIKSGNTDVCMELVKNKKWREMLSNIKFEGVTPMRRLIEKFPEVAKVVLDKCIERSPHLDTDPNYTITYDFSLIFPKEGENIDINQERYCGAKTMLDWCREDLLFHPLTREMVRMKWRHIGLTVFFFGALLYGIFLGLFSHYLYCVHSKTNSSFANQHTQSYDPQKSCREELLYPEEIVIALFCLANLVFEVWQLYYERWMYLDMINFFEVSTYTMTLITILPPTGGIENTTQWATGVIALLLAYVAFLAQLQLLFCSGIYVTMLIEVLTSVFKVIMVFSVLFLAYGLIFFILLGDELSYQNPYMSVLKVFDMMAGGIEFNHYFVEKEIPMPDLARFICFTFIIVMSISLMNLLIGLAVGDIEAVQKTAELKRLKTQIESIYQFEEKLPKRFLRKLYVPRLVIRPNSGSNTFLKKLTWYLGMVDYAPWRLTESSQSDNEDKMAVLQEQLKDHKDCITSLRTELFSQRAILESISSQLGARTNDGRNLLNDF</sequence>
<keyword evidence="11" id="KW-0407">Ion channel</keyword>
<gene>
    <name evidence="15" type="ORF">PLOB_00035652</name>
</gene>
<evidence type="ECO:0000256" key="8">
    <source>
        <dbReference type="ARBA" id="ARBA00023065"/>
    </source>
</evidence>
<keyword evidence="4 13" id="KW-0812">Transmembrane</keyword>
<dbReference type="InterPro" id="IPR036770">
    <property type="entry name" value="Ankyrin_rpt-contain_sf"/>
</dbReference>
<dbReference type="Gene3D" id="1.25.40.20">
    <property type="entry name" value="Ankyrin repeat-containing domain"/>
    <property type="match status" value="4"/>
</dbReference>
<feature type="repeat" description="ANK" evidence="12">
    <location>
        <begin position="231"/>
        <end position="254"/>
    </location>
</feature>
<feature type="transmembrane region" description="Helical" evidence="13">
    <location>
        <begin position="849"/>
        <end position="874"/>
    </location>
</feature>
<feature type="transmembrane region" description="Helical" evidence="13">
    <location>
        <begin position="819"/>
        <end position="837"/>
    </location>
</feature>
<evidence type="ECO:0000256" key="2">
    <source>
        <dbReference type="ARBA" id="ARBA00022448"/>
    </source>
</evidence>
<dbReference type="PANTHER" id="PTHR47143">
    <property type="entry name" value="TRANSIENT RECEPTOR POTENTIAL CATION CHANNEL PROTEIN PAINLESS"/>
    <property type="match status" value="1"/>
</dbReference>
<feature type="repeat" description="ANK" evidence="12">
    <location>
        <begin position="164"/>
        <end position="197"/>
    </location>
</feature>
<keyword evidence="6 13" id="KW-1133">Transmembrane helix</keyword>
<keyword evidence="7 12" id="KW-0040">ANK repeat</keyword>
<proteinExistence type="predicted"/>
<dbReference type="Proteomes" id="UP001159405">
    <property type="component" value="Unassembled WGS sequence"/>
</dbReference>
<dbReference type="EMBL" id="CALNXK010000005">
    <property type="protein sequence ID" value="CAH3036951.1"/>
    <property type="molecule type" value="Genomic_DNA"/>
</dbReference>
<evidence type="ECO:0000313" key="15">
    <source>
        <dbReference type="EMBL" id="CAH3036951.1"/>
    </source>
</evidence>
<evidence type="ECO:0000256" key="12">
    <source>
        <dbReference type="PROSITE-ProRule" id="PRU00023"/>
    </source>
</evidence>
<evidence type="ECO:0000256" key="1">
    <source>
        <dbReference type="ARBA" id="ARBA00004141"/>
    </source>
</evidence>
<evidence type="ECO:0000256" key="4">
    <source>
        <dbReference type="ARBA" id="ARBA00022692"/>
    </source>
</evidence>
<evidence type="ECO:0000256" key="11">
    <source>
        <dbReference type="ARBA" id="ARBA00023303"/>
    </source>
</evidence>
<evidence type="ECO:0000256" key="5">
    <source>
        <dbReference type="ARBA" id="ARBA00022737"/>
    </source>
</evidence>
<dbReference type="InterPro" id="IPR052076">
    <property type="entry name" value="TRP_cation_channel"/>
</dbReference>
<evidence type="ECO:0000256" key="3">
    <source>
        <dbReference type="ARBA" id="ARBA00022606"/>
    </source>
</evidence>
<evidence type="ECO:0000313" key="16">
    <source>
        <dbReference type="Proteomes" id="UP001159405"/>
    </source>
</evidence>
<keyword evidence="2" id="KW-0813">Transport</keyword>
<feature type="transmembrane region" description="Helical" evidence="13">
    <location>
        <begin position="948"/>
        <end position="970"/>
    </location>
</feature>
<feature type="repeat" description="ANK" evidence="12">
    <location>
        <begin position="438"/>
        <end position="470"/>
    </location>
</feature>
<feature type="repeat" description="ANK" evidence="12">
    <location>
        <begin position="198"/>
        <end position="230"/>
    </location>
</feature>
<keyword evidence="3" id="KW-0716">Sensory transduction</keyword>
<dbReference type="PROSITE" id="PS50088">
    <property type="entry name" value="ANK_REPEAT"/>
    <property type="match status" value="9"/>
</dbReference>
<evidence type="ECO:0000256" key="10">
    <source>
        <dbReference type="ARBA" id="ARBA00023180"/>
    </source>
</evidence>
<feature type="repeat" description="ANK" evidence="12">
    <location>
        <begin position="303"/>
        <end position="335"/>
    </location>
</feature>
<keyword evidence="10" id="KW-0325">Glycoprotein</keyword>